<feature type="transmembrane region" description="Helical" evidence="1">
    <location>
        <begin position="175"/>
        <end position="193"/>
    </location>
</feature>
<gene>
    <name evidence="2" type="ORF">MC378_12720</name>
</gene>
<keyword evidence="3" id="KW-1185">Reference proteome</keyword>
<keyword evidence="1" id="KW-0812">Transmembrane</keyword>
<evidence type="ECO:0000313" key="3">
    <source>
        <dbReference type="Proteomes" id="UP001139369"/>
    </source>
</evidence>
<feature type="transmembrane region" description="Helical" evidence="1">
    <location>
        <begin position="205"/>
        <end position="225"/>
    </location>
</feature>
<protein>
    <submittedName>
        <fullName evidence="2">Uncharacterized protein</fullName>
    </submittedName>
</protein>
<feature type="transmembrane region" description="Helical" evidence="1">
    <location>
        <begin position="56"/>
        <end position="78"/>
    </location>
</feature>
<accession>A0A9X1VNX1</accession>
<comment type="caution">
    <text evidence="2">The sequence shown here is derived from an EMBL/GenBank/DDBJ whole genome shotgun (WGS) entry which is preliminary data.</text>
</comment>
<sequence length="232" mass="27815">MIKILQYNFLTLSRFKISKYQFAPEYIAFFIVTALFSVIFIGVSSEESLIVYEKKIMNFNIIALFYFIAPILSDIFMYKFYDPNYQYFKLLYPFKTSKIIFIDTLVELFSYKILFILCFLIAYIPFCLTYDLILFENISFIGFFLIITTYINSCLFIRIVKDLIKNKIQNSHKNYLKLFIVLIFILMTFNENYNLIDLNNSKTVYIFFNFSLISILTLIVILYFINVKYDRV</sequence>
<dbReference type="Proteomes" id="UP001139369">
    <property type="component" value="Unassembled WGS sequence"/>
</dbReference>
<proteinExistence type="predicted"/>
<feature type="transmembrane region" description="Helical" evidence="1">
    <location>
        <begin position="99"/>
        <end position="126"/>
    </location>
</feature>
<feature type="transmembrane region" description="Helical" evidence="1">
    <location>
        <begin position="138"/>
        <end position="160"/>
    </location>
</feature>
<dbReference type="RefSeq" id="WP_242179144.1">
    <property type="nucleotide sequence ID" value="NZ_JAKQYM010000010.1"/>
</dbReference>
<organism evidence="2 3">
    <name type="scientific">Polaribacter marinus</name>
    <dbReference type="NCBI Taxonomy" id="2916838"/>
    <lineage>
        <taxon>Bacteria</taxon>
        <taxon>Pseudomonadati</taxon>
        <taxon>Bacteroidota</taxon>
        <taxon>Flavobacteriia</taxon>
        <taxon>Flavobacteriales</taxon>
        <taxon>Flavobacteriaceae</taxon>
    </lineage>
</organism>
<dbReference type="AlphaFoldDB" id="A0A9X1VNX1"/>
<name>A0A9X1VNX1_9FLAO</name>
<evidence type="ECO:0000313" key="2">
    <source>
        <dbReference type="EMBL" id="MCI2230034.1"/>
    </source>
</evidence>
<keyword evidence="1" id="KW-0472">Membrane</keyword>
<dbReference type="EMBL" id="JAKQYM010000010">
    <property type="protein sequence ID" value="MCI2230034.1"/>
    <property type="molecule type" value="Genomic_DNA"/>
</dbReference>
<reference evidence="2" key="1">
    <citation type="submission" date="2022-02" db="EMBL/GenBank/DDBJ databases">
        <title>Polaribacter sp. MSW13, isolated from seawater.</title>
        <authorList>
            <person name="Kristyanto S."/>
            <person name="Jung J."/>
            <person name="Jeon C.O."/>
        </authorList>
    </citation>
    <scope>NUCLEOTIDE SEQUENCE</scope>
    <source>
        <strain evidence="2">MSW13</strain>
    </source>
</reference>
<evidence type="ECO:0000256" key="1">
    <source>
        <dbReference type="SAM" id="Phobius"/>
    </source>
</evidence>
<keyword evidence="1" id="KW-1133">Transmembrane helix</keyword>
<feature type="transmembrane region" description="Helical" evidence="1">
    <location>
        <begin position="26"/>
        <end position="44"/>
    </location>
</feature>